<dbReference type="InterPro" id="IPR035919">
    <property type="entry name" value="EAL_sf"/>
</dbReference>
<feature type="domain" description="EAL" evidence="1">
    <location>
        <begin position="6"/>
        <end position="256"/>
    </location>
</feature>
<accession>A0A917F5C0</accession>
<dbReference type="PANTHER" id="PTHR33121">
    <property type="entry name" value="CYCLIC DI-GMP PHOSPHODIESTERASE PDEF"/>
    <property type="match status" value="1"/>
</dbReference>
<dbReference type="InterPro" id="IPR050706">
    <property type="entry name" value="Cyclic-di-GMP_PDE-like"/>
</dbReference>
<dbReference type="AlphaFoldDB" id="A0A917F5C0"/>
<dbReference type="PANTHER" id="PTHR33121:SF79">
    <property type="entry name" value="CYCLIC DI-GMP PHOSPHODIESTERASE PDED-RELATED"/>
    <property type="match status" value="1"/>
</dbReference>
<evidence type="ECO:0000313" key="3">
    <source>
        <dbReference type="Proteomes" id="UP000632498"/>
    </source>
</evidence>
<keyword evidence="3" id="KW-1185">Reference proteome</keyword>
<dbReference type="EMBL" id="BMHV01000002">
    <property type="protein sequence ID" value="GGF53724.1"/>
    <property type="molecule type" value="Genomic_DNA"/>
</dbReference>
<dbReference type="SMART" id="SM00052">
    <property type="entry name" value="EAL"/>
    <property type="match status" value="1"/>
</dbReference>
<dbReference type="GO" id="GO:0071111">
    <property type="term" value="F:cyclic-guanylate-specific phosphodiesterase activity"/>
    <property type="evidence" value="ECO:0007669"/>
    <property type="project" value="InterPro"/>
</dbReference>
<reference evidence="2" key="2">
    <citation type="submission" date="2020-09" db="EMBL/GenBank/DDBJ databases">
        <authorList>
            <person name="Sun Q."/>
            <person name="Zhou Y."/>
        </authorList>
    </citation>
    <scope>NUCLEOTIDE SEQUENCE</scope>
    <source>
        <strain evidence="2">CGMCC 1.15254</strain>
    </source>
</reference>
<dbReference type="InterPro" id="IPR001633">
    <property type="entry name" value="EAL_dom"/>
</dbReference>
<dbReference type="Pfam" id="PF00563">
    <property type="entry name" value="EAL"/>
    <property type="match status" value="1"/>
</dbReference>
<name>A0A917F5C0_9PROT</name>
<evidence type="ECO:0000259" key="1">
    <source>
        <dbReference type="PROSITE" id="PS50883"/>
    </source>
</evidence>
<reference evidence="2" key="1">
    <citation type="journal article" date="2014" name="Int. J. Syst. Evol. Microbiol.">
        <title>Complete genome sequence of Corynebacterium casei LMG S-19264T (=DSM 44701T), isolated from a smear-ripened cheese.</title>
        <authorList>
            <consortium name="US DOE Joint Genome Institute (JGI-PGF)"/>
            <person name="Walter F."/>
            <person name="Albersmeier A."/>
            <person name="Kalinowski J."/>
            <person name="Ruckert C."/>
        </authorList>
    </citation>
    <scope>NUCLEOTIDE SEQUENCE</scope>
    <source>
        <strain evidence="2">CGMCC 1.15254</strain>
    </source>
</reference>
<comment type="caution">
    <text evidence="2">The sequence shown here is derived from an EMBL/GenBank/DDBJ whole genome shotgun (WGS) entry which is preliminary data.</text>
</comment>
<proteinExistence type="predicted"/>
<dbReference type="CDD" id="cd01948">
    <property type="entry name" value="EAL"/>
    <property type="match status" value="1"/>
</dbReference>
<gene>
    <name evidence="2" type="ORF">GCM10011332_03830</name>
</gene>
<protein>
    <recommendedName>
        <fullName evidence="1">EAL domain-containing protein</fullName>
    </recommendedName>
</protein>
<dbReference type="RefSeq" id="WP_188660695.1">
    <property type="nucleotide sequence ID" value="NZ_BMHV01000002.1"/>
</dbReference>
<dbReference type="SUPFAM" id="SSF141868">
    <property type="entry name" value="EAL domain-like"/>
    <property type="match status" value="1"/>
</dbReference>
<evidence type="ECO:0000313" key="2">
    <source>
        <dbReference type="EMBL" id="GGF53724.1"/>
    </source>
</evidence>
<dbReference type="Gene3D" id="3.20.20.450">
    <property type="entry name" value="EAL domain"/>
    <property type="match status" value="1"/>
</dbReference>
<dbReference type="Proteomes" id="UP000632498">
    <property type="component" value="Unassembled WGS sequence"/>
</dbReference>
<organism evidence="2 3">
    <name type="scientific">Terasakiella brassicae</name>
    <dbReference type="NCBI Taxonomy" id="1634917"/>
    <lineage>
        <taxon>Bacteria</taxon>
        <taxon>Pseudomonadati</taxon>
        <taxon>Pseudomonadota</taxon>
        <taxon>Alphaproteobacteria</taxon>
        <taxon>Rhodospirillales</taxon>
        <taxon>Terasakiellaceae</taxon>
        <taxon>Terasakiella</taxon>
    </lineage>
</organism>
<sequence>MPHASLRFDVPGVQAAIDKGEFVLLYQPRFDLYRQCISSVEALVRWHHPQHGMVGPDLFIPALEESGAIVNLGRWVLEESCRQAASWKAQGRPICVSVNLSPVQCEPALLNEIQDLLLRYGLQTSDIELEVTEGLFLSADCVQVLENLVEAGFDIAVDDFGTGHSALFALRKFKARTIKIDKSFFDEVPGDLDACILLRAIITLGHSLGLKVVCEGVEDRDQLELAELFGADEIQGYVIARPLPASEIAHELCHTDFCKKMARKAA</sequence>
<dbReference type="PROSITE" id="PS50883">
    <property type="entry name" value="EAL"/>
    <property type="match status" value="1"/>
</dbReference>